<dbReference type="GO" id="GO:0030428">
    <property type="term" value="C:cell septum"/>
    <property type="evidence" value="ECO:0007669"/>
    <property type="project" value="TreeGrafter"/>
</dbReference>
<keyword evidence="4" id="KW-1185">Reference proteome</keyword>
<dbReference type="GO" id="GO:0032506">
    <property type="term" value="P:cytokinetic process"/>
    <property type="evidence" value="ECO:0007669"/>
    <property type="project" value="TreeGrafter"/>
</dbReference>
<dbReference type="Proteomes" id="UP000005289">
    <property type="component" value="Chromosome"/>
</dbReference>
<sequence>MVGAVVLIFVAVLLLPWLFDGAGFEAMQDVEQPIPERPVFVEPRLPPVQPDGPRAALEGERMRAVPDALPDPEPLVSPPAREPSPPPAAAGTPSARPEASAQPSTAPPAPASAEAERERAGWVVQVGSFGRERNAREQAQRLREAGFTTFIERARLEDREVWRVKVGPLVQRDEAQRLRDEIRSKVDVTGIVVAHP</sequence>
<organism evidence="3 4">
    <name type="scientific">Thioalkalivibrio paradoxus ARh 1</name>
    <dbReference type="NCBI Taxonomy" id="713585"/>
    <lineage>
        <taxon>Bacteria</taxon>
        <taxon>Pseudomonadati</taxon>
        <taxon>Pseudomonadota</taxon>
        <taxon>Gammaproteobacteria</taxon>
        <taxon>Chromatiales</taxon>
        <taxon>Ectothiorhodospiraceae</taxon>
        <taxon>Thioalkalivibrio</taxon>
    </lineage>
</organism>
<dbReference type="Pfam" id="PF05036">
    <property type="entry name" value="SPOR"/>
    <property type="match status" value="1"/>
</dbReference>
<dbReference type="PANTHER" id="PTHR38687">
    <property type="entry name" value="CELL DIVISION PROTEIN DEDD-RELATED"/>
    <property type="match status" value="1"/>
</dbReference>
<feature type="compositionally biased region" description="Pro residues" evidence="1">
    <location>
        <begin position="69"/>
        <end position="88"/>
    </location>
</feature>
<dbReference type="EMBL" id="CP007029">
    <property type="protein sequence ID" value="AHF00158.1"/>
    <property type="molecule type" value="Genomic_DNA"/>
</dbReference>
<accession>W0DSE0</accession>
<feature type="region of interest" description="Disordered" evidence="1">
    <location>
        <begin position="41"/>
        <end position="118"/>
    </location>
</feature>
<dbReference type="InterPro" id="IPR007730">
    <property type="entry name" value="SPOR-like_dom"/>
</dbReference>
<dbReference type="HOGENOM" id="CLU_068683_2_1_6"/>
<feature type="domain" description="SPOR" evidence="2">
    <location>
        <begin position="116"/>
        <end position="195"/>
    </location>
</feature>
<evidence type="ECO:0000313" key="4">
    <source>
        <dbReference type="Proteomes" id="UP000005289"/>
    </source>
</evidence>
<dbReference type="GO" id="GO:0032153">
    <property type="term" value="C:cell division site"/>
    <property type="evidence" value="ECO:0007669"/>
    <property type="project" value="TreeGrafter"/>
</dbReference>
<dbReference type="KEGG" id="tti:THITH_10740"/>
<protein>
    <recommendedName>
        <fullName evidence="2">SPOR domain-containing protein</fullName>
    </recommendedName>
</protein>
<dbReference type="STRING" id="713585.THITH_10740"/>
<dbReference type="AlphaFoldDB" id="W0DSE0"/>
<proteinExistence type="predicted"/>
<dbReference type="GO" id="GO:0042834">
    <property type="term" value="F:peptidoglycan binding"/>
    <property type="evidence" value="ECO:0007669"/>
    <property type="project" value="InterPro"/>
</dbReference>
<dbReference type="PANTHER" id="PTHR38687:SF1">
    <property type="entry name" value="CELL DIVISION PROTEIN DEDD"/>
    <property type="match status" value="1"/>
</dbReference>
<evidence type="ECO:0000256" key="1">
    <source>
        <dbReference type="SAM" id="MobiDB-lite"/>
    </source>
</evidence>
<name>W0DSE0_9GAMM</name>
<evidence type="ECO:0000313" key="3">
    <source>
        <dbReference type="EMBL" id="AHF00158.1"/>
    </source>
</evidence>
<dbReference type="Gene3D" id="3.30.70.1070">
    <property type="entry name" value="Sporulation related repeat"/>
    <property type="match status" value="1"/>
</dbReference>
<reference evidence="3 4" key="1">
    <citation type="submission" date="2013-12" db="EMBL/GenBank/DDBJ databases">
        <authorList>
            <consortium name="DOE Joint Genome Institute"/>
            <person name="Muyzer G."/>
            <person name="Huntemann M."/>
            <person name="Han J."/>
            <person name="Chen A."/>
            <person name="Kyrpides N."/>
            <person name="Mavromatis K."/>
            <person name="Markowitz V."/>
            <person name="Palaniappan K."/>
            <person name="Ivanova N."/>
            <person name="Schaumberg A."/>
            <person name="Pati A."/>
            <person name="Liolios K."/>
            <person name="Nordberg H.P."/>
            <person name="Cantor M.N."/>
            <person name="Hua S.X."/>
            <person name="Woyke T."/>
        </authorList>
    </citation>
    <scope>NUCLEOTIDE SEQUENCE [LARGE SCALE GENOMIC DNA]</scope>
    <source>
        <strain evidence="3 4">ARh 1</strain>
    </source>
</reference>
<dbReference type="InterPro" id="IPR036680">
    <property type="entry name" value="SPOR-like_sf"/>
</dbReference>
<dbReference type="PROSITE" id="PS51724">
    <property type="entry name" value="SPOR"/>
    <property type="match status" value="1"/>
</dbReference>
<feature type="compositionally biased region" description="Low complexity" evidence="1">
    <location>
        <begin position="89"/>
        <end position="104"/>
    </location>
</feature>
<gene>
    <name evidence="3" type="ORF">THITH_10740</name>
</gene>
<dbReference type="SUPFAM" id="SSF110997">
    <property type="entry name" value="Sporulation related repeat"/>
    <property type="match status" value="1"/>
</dbReference>
<evidence type="ECO:0000259" key="2">
    <source>
        <dbReference type="PROSITE" id="PS51724"/>
    </source>
</evidence>
<dbReference type="InterPro" id="IPR052521">
    <property type="entry name" value="Cell_div_SPOR-domain"/>
</dbReference>